<proteinExistence type="predicted"/>
<protein>
    <submittedName>
        <fullName evidence="1">Uncharacterized protein</fullName>
    </submittedName>
</protein>
<keyword evidence="2" id="KW-1185">Reference proteome</keyword>
<gene>
    <name evidence="1" type="ORF">MRATA1EN1_LOCUS18553</name>
</gene>
<organism evidence="1 2">
    <name type="scientific">Rangifer tarandus platyrhynchus</name>
    <name type="common">Svalbard reindeer</name>
    <dbReference type="NCBI Taxonomy" id="3082113"/>
    <lineage>
        <taxon>Eukaryota</taxon>
        <taxon>Metazoa</taxon>
        <taxon>Chordata</taxon>
        <taxon>Craniata</taxon>
        <taxon>Vertebrata</taxon>
        <taxon>Euteleostomi</taxon>
        <taxon>Mammalia</taxon>
        <taxon>Eutheria</taxon>
        <taxon>Laurasiatheria</taxon>
        <taxon>Artiodactyla</taxon>
        <taxon>Ruminantia</taxon>
        <taxon>Pecora</taxon>
        <taxon>Cervidae</taxon>
        <taxon>Odocoileinae</taxon>
        <taxon>Rangifer</taxon>
    </lineage>
</organism>
<accession>A0ABN8ZBL3</accession>
<name>A0ABN8ZBL3_RANTA</name>
<reference evidence="1" key="1">
    <citation type="submission" date="2023-04" db="EMBL/GenBank/DDBJ databases">
        <authorList>
            <consortium name="ELIXIR-Norway"/>
        </authorList>
    </citation>
    <scope>NUCLEOTIDE SEQUENCE [LARGE SCALE GENOMIC DNA]</scope>
</reference>
<evidence type="ECO:0000313" key="2">
    <source>
        <dbReference type="Proteomes" id="UP001176941"/>
    </source>
</evidence>
<sequence>MGLTLELPRRSAKQTGSLILIYSSGWDLSLLGCKEIKPVHPKGNQPGLVTARTGAEADAPVLWPPDTKTLMEKTLMLGRLKAKKEKEVAEDGITDSVDMSLSKFQETVEGREAWGAAVHGGQKELDTTQ</sequence>
<evidence type="ECO:0000313" key="1">
    <source>
        <dbReference type="EMBL" id="CAI9169591.1"/>
    </source>
</evidence>
<dbReference type="Proteomes" id="UP001176941">
    <property type="component" value="Chromosome 3"/>
</dbReference>
<dbReference type="EMBL" id="OX459939">
    <property type="protein sequence ID" value="CAI9169591.1"/>
    <property type="molecule type" value="Genomic_DNA"/>
</dbReference>